<feature type="region of interest" description="Disordered" evidence="1">
    <location>
        <begin position="1"/>
        <end position="37"/>
    </location>
</feature>
<dbReference type="Proteomes" id="UP000199054">
    <property type="component" value="Unassembled WGS sequence"/>
</dbReference>
<protein>
    <submittedName>
        <fullName evidence="2">Uncharacterized protein</fullName>
    </submittedName>
</protein>
<accession>A0A1H8EIY9</accession>
<evidence type="ECO:0000313" key="3">
    <source>
        <dbReference type="Proteomes" id="UP000199054"/>
    </source>
</evidence>
<evidence type="ECO:0000313" key="2">
    <source>
        <dbReference type="EMBL" id="SEN18837.1"/>
    </source>
</evidence>
<evidence type="ECO:0000256" key="1">
    <source>
        <dbReference type="SAM" id="MobiDB-lite"/>
    </source>
</evidence>
<reference evidence="2 3" key="1">
    <citation type="submission" date="2016-10" db="EMBL/GenBank/DDBJ databases">
        <authorList>
            <person name="de Groot N.N."/>
        </authorList>
    </citation>
    <scope>NUCLEOTIDE SEQUENCE [LARGE SCALE GENOMIC DNA]</scope>
    <source>
        <strain evidence="2 3">DSM 8512</strain>
    </source>
</reference>
<dbReference type="EMBL" id="FODE01000002">
    <property type="protein sequence ID" value="SEN18837.1"/>
    <property type="molecule type" value="Genomic_DNA"/>
</dbReference>
<feature type="compositionally biased region" description="Basic and acidic residues" evidence="1">
    <location>
        <begin position="14"/>
        <end position="23"/>
    </location>
</feature>
<dbReference type="AlphaFoldDB" id="A0A1H8EIY9"/>
<organism evidence="2 3">
    <name type="scientific">Paracoccus alcaliphilus</name>
    <dbReference type="NCBI Taxonomy" id="34002"/>
    <lineage>
        <taxon>Bacteria</taxon>
        <taxon>Pseudomonadati</taxon>
        <taxon>Pseudomonadota</taxon>
        <taxon>Alphaproteobacteria</taxon>
        <taxon>Rhodobacterales</taxon>
        <taxon>Paracoccaceae</taxon>
        <taxon>Paracoccus</taxon>
    </lineage>
</organism>
<gene>
    <name evidence="2" type="ORF">SAMN04489859_100279</name>
</gene>
<sequence length="75" mass="7935">MGRRDEGNGGPQGGKKDRCEFDPTGRITAPGRHAEYPFKPAGTGTVLANDADQVGLPMRAKIAAQAVEQVARLDD</sequence>
<name>A0A1H8EIY9_9RHOB</name>
<proteinExistence type="predicted"/>
<keyword evidence="3" id="KW-1185">Reference proteome</keyword>